<gene>
    <name evidence="3" type="ORF">H5410_047311</name>
</gene>
<dbReference type="SMART" id="SM00343">
    <property type="entry name" value="ZnF_C2HC"/>
    <property type="match status" value="1"/>
</dbReference>
<evidence type="ECO:0000313" key="3">
    <source>
        <dbReference type="EMBL" id="KAG5586877.1"/>
    </source>
</evidence>
<sequence>MIKKEPANKKSLKAKKSMNFKRINSNSKLNVCYYCHKIGHYARGCKTLKAEKKKAKANNNRKNEL</sequence>
<evidence type="ECO:0000256" key="1">
    <source>
        <dbReference type="PROSITE-ProRule" id="PRU00047"/>
    </source>
</evidence>
<dbReference type="AlphaFoldDB" id="A0A9J5XGR3"/>
<dbReference type="PROSITE" id="PS50158">
    <property type="entry name" value="ZF_CCHC"/>
    <property type="match status" value="1"/>
</dbReference>
<keyword evidence="4" id="KW-1185">Reference proteome</keyword>
<protein>
    <recommendedName>
        <fullName evidence="2">CCHC-type domain-containing protein</fullName>
    </recommendedName>
</protein>
<dbReference type="GO" id="GO:0008270">
    <property type="term" value="F:zinc ion binding"/>
    <property type="evidence" value="ECO:0007669"/>
    <property type="project" value="UniProtKB-KW"/>
</dbReference>
<keyword evidence="1" id="KW-0863">Zinc-finger</keyword>
<accession>A0A9J5XGR3</accession>
<dbReference type="Gene3D" id="4.10.60.10">
    <property type="entry name" value="Zinc finger, CCHC-type"/>
    <property type="match status" value="1"/>
</dbReference>
<evidence type="ECO:0000259" key="2">
    <source>
        <dbReference type="PROSITE" id="PS50158"/>
    </source>
</evidence>
<reference evidence="3 4" key="1">
    <citation type="submission" date="2020-09" db="EMBL/GenBank/DDBJ databases">
        <title>De no assembly of potato wild relative species, Solanum commersonii.</title>
        <authorList>
            <person name="Cho K."/>
        </authorList>
    </citation>
    <scope>NUCLEOTIDE SEQUENCE [LARGE SCALE GENOMIC DNA]</scope>
    <source>
        <strain evidence="3">LZ3.2</strain>
        <tissue evidence="3">Leaf</tissue>
    </source>
</reference>
<comment type="caution">
    <text evidence="3">The sequence shown here is derived from an EMBL/GenBank/DDBJ whole genome shotgun (WGS) entry which is preliminary data.</text>
</comment>
<dbReference type="Proteomes" id="UP000824120">
    <property type="component" value="Chromosome 9"/>
</dbReference>
<dbReference type="EMBL" id="JACXVP010000009">
    <property type="protein sequence ID" value="KAG5586877.1"/>
    <property type="molecule type" value="Genomic_DNA"/>
</dbReference>
<dbReference type="InterPro" id="IPR001878">
    <property type="entry name" value="Znf_CCHC"/>
</dbReference>
<organism evidence="3 4">
    <name type="scientific">Solanum commersonii</name>
    <name type="common">Commerson's wild potato</name>
    <name type="synonym">Commerson's nightshade</name>
    <dbReference type="NCBI Taxonomy" id="4109"/>
    <lineage>
        <taxon>Eukaryota</taxon>
        <taxon>Viridiplantae</taxon>
        <taxon>Streptophyta</taxon>
        <taxon>Embryophyta</taxon>
        <taxon>Tracheophyta</taxon>
        <taxon>Spermatophyta</taxon>
        <taxon>Magnoliopsida</taxon>
        <taxon>eudicotyledons</taxon>
        <taxon>Gunneridae</taxon>
        <taxon>Pentapetalae</taxon>
        <taxon>asterids</taxon>
        <taxon>lamiids</taxon>
        <taxon>Solanales</taxon>
        <taxon>Solanaceae</taxon>
        <taxon>Solanoideae</taxon>
        <taxon>Solaneae</taxon>
        <taxon>Solanum</taxon>
    </lineage>
</organism>
<evidence type="ECO:0000313" key="4">
    <source>
        <dbReference type="Proteomes" id="UP000824120"/>
    </source>
</evidence>
<dbReference type="InterPro" id="IPR036875">
    <property type="entry name" value="Znf_CCHC_sf"/>
</dbReference>
<keyword evidence="1" id="KW-0479">Metal-binding</keyword>
<dbReference type="GO" id="GO:0003676">
    <property type="term" value="F:nucleic acid binding"/>
    <property type="evidence" value="ECO:0007669"/>
    <property type="project" value="InterPro"/>
</dbReference>
<name>A0A9J5XGR3_SOLCO</name>
<keyword evidence="1" id="KW-0862">Zinc</keyword>
<proteinExistence type="predicted"/>
<dbReference type="SUPFAM" id="SSF57756">
    <property type="entry name" value="Retrovirus zinc finger-like domains"/>
    <property type="match status" value="1"/>
</dbReference>
<feature type="domain" description="CCHC-type" evidence="2">
    <location>
        <begin position="32"/>
        <end position="46"/>
    </location>
</feature>